<reference evidence="1 2" key="1">
    <citation type="journal article" date="2020" name="Cell">
        <title>Large-Scale Comparative Analyses of Tick Genomes Elucidate Their Genetic Diversity and Vector Capacities.</title>
        <authorList>
            <consortium name="Tick Genome and Microbiome Consortium (TIGMIC)"/>
            <person name="Jia N."/>
            <person name="Wang J."/>
            <person name="Shi W."/>
            <person name="Du L."/>
            <person name="Sun Y."/>
            <person name="Zhan W."/>
            <person name="Jiang J.F."/>
            <person name="Wang Q."/>
            <person name="Zhang B."/>
            <person name="Ji P."/>
            <person name="Bell-Sakyi L."/>
            <person name="Cui X.M."/>
            <person name="Yuan T.T."/>
            <person name="Jiang B.G."/>
            <person name="Yang W.F."/>
            <person name="Lam T.T."/>
            <person name="Chang Q.C."/>
            <person name="Ding S.J."/>
            <person name="Wang X.J."/>
            <person name="Zhu J.G."/>
            <person name="Ruan X.D."/>
            <person name="Zhao L."/>
            <person name="Wei J.T."/>
            <person name="Ye R.Z."/>
            <person name="Que T.C."/>
            <person name="Du C.H."/>
            <person name="Zhou Y.H."/>
            <person name="Cheng J.X."/>
            <person name="Dai P.F."/>
            <person name="Guo W.B."/>
            <person name="Han X.H."/>
            <person name="Huang E.J."/>
            <person name="Li L.F."/>
            <person name="Wei W."/>
            <person name="Gao Y.C."/>
            <person name="Liu J.Z."/>
            <person name="Shao H.Z."/>
            <person name="Wang X."/>
            <person name="Wang C.C."/>
            <person name="Yang T.C."/>
            <person name="Huo Q.B."/>
            <person name="Li W."/>
            <person name="Chen H.Y."/>
            <person name="Chen S.E."/>
            <person name="Zhou L.G."/>
            <person name="Ni X.B."/>
            <person name="Tian J.H."/>
            <person name="Sheng Y."/>
            <person name="Liu T."/>
            <person name="Pan Y.S."/>
            <person name="Xia L.Y."/>
            <person name="Li J."/>
            <person name="Zhao F."/>
            <person name="Cao W.C."/>
        </authorList>
    </citation>
    <scope>NUCLEOTIDE SEQUENCE [LARGE SCALE GENOMIC DNA]</scope>
    <source>
        <strain evidence="1">HaeL-2018</strain>
    </source>
</reference>
<organism evidence="1 2">
    <name type="scientific">Haemaphysalis longicornis</name>
    <name type="common">Bush tick</name>
    <dbReference type="NCBI Taxonomy" id="44386"/>
    <lineage>
        <taxon>Eukaryota</taxon>
        <taxon>Metazoa</taxon>
        <taxon>Ecdysozoa</taxon>
        <taxon>Arthropoda</taxon>
        <taxon>Chelicerata</taxon>
        <taxon>Arachnida</taxon>
        <taxon>Acari</taxon>
        <taxon>Parasitiformes</taxon>
        <taxon>Ixodida</taxon>
        <taxon>Ixodoidea</taxon>
        <taxon>Ixodidae</taxon>
        <taxon>Haemaphysalinae</taxon>
        <taxon>Haemaphysalis</taxon>
    </lineage>
</organism>
<dbReference type="VEuPathDB" id="VectorBase:HLOH_053176"/>
<evidence type="ECO:0000313" key="2">
    <source>
        <dbReference type="Proteomes" id="UP000821853"/>
    </source>
</evidence>
<evidence type="ECO:0000313" key="1">
    <source>
        <dbReference type="EMBL" id="KAH9376351.1"/>
    </source>
</evidence>
<dbReference type="OrthoDB" id="6507766at2759"/>
<protein>
    <recommendedName>
        <fullName evidence="3">DUF4371 domain-containing protein</fullName>
    </recommendedName>
</protein>
<keyword evidence="2" id="KW-1185">Reference proteome</keyword>
<evidence type="ECO:0008006" key="3">
    <source>
        <dbReference type="Google" id="ProtNLM"/>
    </source>
</evidence>
<dbReference type="EMBL" id="JABSTR010000008">
    <property type="protein sequence ID" value="KAH9376351.1"/>
    <property type="molecule type" value="Genomic_DNA"/>
</dbReference>
<dbReference type="OMA" id="ACKRIFQ"/>
<sequence length="117" mass="13054">MNTTDHLGEACKRIFQDSKVASNIKIHRTKCTNVIKNVLAPHFENSLREDIAEQKYSVLIDESTDISVVKVLGIVIRYFSKSNGEMVSTFLTLPELEQCNAEGIASALLEGLRCVRV</sequence>
<accession>A0A9J6GP53</accession>
<dbReference type="AlphaFoldDB" id="A0A9J6GP53"/>
<name>A0A9J6GP53_HAELO</name>
<gene>
    <name evidence="1" type="ORF">HPB48_000386</name>
</gene>
<proteinExistence type="predicted"/>
<dbReference type="PANTHER" id="PTHR37162">
    <property type="entry name" value="HAT FAMILY DIMERISATION DOMAINCONTAINING PROTEIN-RELATED"/>
    <property type="match status" value="1"/>
</dbReference>
<comment type="caution">
    <text evidence="1">The sequence shown here is derived from an EMBL/GenBank/DDBJ whole genome shotgun (WGS) entry which is preliminary data.</text>
</comment>
<dbReference type="PANTHER" id="PTHR37162:SF1">
    <property type="entry name" value="BED-TYPE DOMAIN-CONTAINING PROTEIN"/>
    <property type="match status" value="1"/>
</dbReference>
<dbReference type="Proteomes" id="UP000821853">
    <property type="component" value="Unassembled WGS sequence"/>
</dbReference>